<accession>F8QI67</accession>
<dbReference type="InParanoid" id="F8QI67"/>
<dbReference type="Proteomes" id="UP000008063">
    <property type="component" value="Unassembled WGS sequence"/>
</dbReference>
<gene>
    <name evidence="1" type="ORF">SERLA73DRAFT_157262</name>
</gene>
<dbReference type="HOGENOM" id="CLU_2238243_0_0_1"/>
<protein>
    <submittedName>
        <fullName evidence="1">Uncharacterized protein</fullName>
    </submittedName>
</protein>
<name>F8QI67_SERL3</name>
<keyword evidence="2" id="KW-1185">Reference proteome</keyword>
<dbReference type="EMBL" id="GL945519">
    <property type="protein sequence ID" value="EGN92003.1"/>
    <property type="molecule type" value="Genomic_DNA"/>
</dbReference>
<proteinExistence type="predicted"/>
<organism evidence="2">
    <name type="scientific">Serpula lacrymans var. lacrymans (strain S7.3)</name>
    <name type="common">Dry rot fungus</name>
    <dbReference type="NCBI Taxonomy" id="936435"/>
    <lineage>
        <taxon>Eukaryota</taxon>
        <taxon>Fungi</taxon>
        <taxon>Dikarya</taxon>
        <taxon>Basidiomycota</taxon>
        <taxon>Agaricomycotina</taxon>
        <taxon>Agaricomycetes</taxon>
        <taxon>Agaricomycetidae</taxon>
        <taxon>Boletales</taxon>
        <taxon>Coniophorineae</taxon>
        <taxon>Serpulaceae</taxon>
        <taxon>Serpula</taxon>
    </lineage>
</organism>
<evidence type="ECO:0000313" key="1">
    <source>
        <dbReference type="EMBL" id="EGN92003.1"/>
    </source>
</evidence>
<sequence length="105" mass="11633">MSTTPPDAFQISRPKDSDLCYNVAGNTFKRDSYGQWLPHPGIAENHNFEAQILPKSLYYGPLKHSTTGDGAGHRQLPNPGPFYPGMQAQQYMGLVVRVKSVLLKS</sequence>
<reference evidence="2" key="1">
    <citation type="journal article" date="2011" name="Science">
        <title>The plant cell wall-decomposing machinery underlies the functional diversity of forest fungi.</title>
        <authorList>
            <person name="Eastwood D.C."/>
            <person name="Floudas D."/>
            <person name="Binder M."/>
            <person name="Majcherczyk A."/>
            <person name="Schneider P."/>
            <person name="Aerts A."/>
            <person name="Asiegbu F.O."/>
            <person name="Baker S.E."/>
            <person name="Barry K."/>
            <person name="Bendiksby M."/>
            <person name="Blumentritt M."/>
            <person name="Coutinho P.M."/>
            <person name="Cullen D."/>
            <person name="de Vries R.P."/>
            <person name="Gathman A."/>
            <person name="Goodell B."/>
            <person name="Henrissat B."/>
            <person name="Ihrmark K."/>
            <person name="Kauserud H."/>
            <person name="Kohler A."/>
            <person name="LaButti K."/>
            <person name="Lapidus A."/>
            <person name="Lavin J.L."/>
            <person name="Lee Y.-H."/>
            <person name="Lindquist E."/>
            <person name="Lilly W."/>
            <person name="Lucas S."/>
            <person name="Morin E."/>
            <person name="Murat C."/>
            <person name="Oguiza J.A."/>
            <person name="Park J."/>
            <person name="Pisabarro A.G."/>
            <person name="Riley R."/>
            <person name="Rosling A."/>
            <person name="Salamov A."/>
            <person name="Schmidt O."/>
            <person name="Schmutz J."/>
            <person name="Skrede I."/>
            <person name="Stenlid J."/>
            <person name="Wiebenga A."/>
            <person name="Xie X."/>
            <person name="Kuees U."/>
            <person name="Hibbett D.S."/>
            <person name="Hoffmeister D."/>
            <person name="Hoegberg N."/>
            <person name="Martin F."/>
            <person name="Grigoriev I.V."/>
            <person name="Watkinson S.C."/>
        </authorList>
    </citation>
    <scope>NUCLEOTIDE SEQUENCE [LARGE SCALE GENOMIC DNA]</scope>
    <source>
        <strain evidence="2">strain S7.3</strain>
    </source>
</reference>
<evidence type="ECO:0000313" key="2">
    <source>
        <dbReference type="Proteomes" id="UP000008063"/>
    </source>
</evidence>
<dbReference type="AlphaFoldDB" id="F8QI67"/>